<keyword evidence="2" id="KW-1185">Reference proteome</keyword>
<evidence type="ECO:0000313" key="1">
    <source>
        <dbReference type="EMBL" id="MEQ7845760.1"/>
    </source>
</evidence>
<reference evidence="1 2" key="1">
    <citation type="submission" date="2024-02" db="EMBL/GenBank/DDBJ databases">
        <title>Full genome sequence of Nocardioides kribbensis.</title>
        <authorList>
            <person name="Poletto B.L."/>
            <person name="Silva G."/>
            <person name="Galante D."/>
            <person name="Campos K.R."/>
            <person name="Santos M.B.N."/>
            <person name="Sacchi C.T."/>
        </authorList>
    </citation>
    <scope>NUCLEOTIDE SEQUENCE [LARGE SCALE GENOMIC DNA]</scope>
    <source>
        <strain evidence="1 2">O4R</strain>
    </source>
</reference>
<dbReference type="Proteomes" id="UP001482520">
    <property type="component" value="Unassembled WGS sequence"/>
</dbReference>
<name>A0ABV1NTD2_9ACTN</name>
<comment type="caution">
    <text evidence="1">The sequence shown here is derived from an EMBL/GenBank/DDBJ whole genome shotgun (WGS) entry which is preliminary data.</text>
</comment>
<dbReference type="EMBL" id="JBEGDP010000001">
    <property type="protein sequence ID" value="MEQ7845760.1"/>
    <property type="molecule type" value="Genomic_DNA"/>
</dbReference>
<protein>
    <submittedName>
        <fullName evidence="1">Uncharacterized protein</fullName>
    </submittedName>
</protein>
<organism evidence="1 2">
    <name type="scientific">Nocardioides kribbensis</name>
    <dbReference type="NCBI Taxonomy" id="305517"/>
    <lineage>
        <taxon>Bacteria</taxon>
        <taxon>Bacillati</taxon>
        <taxon>Actinomycetota</taxon>
        <taxon>Actinomycetes</taxon>
        <taxon>Propionibacteriales</taxon>
        <taxon>Nocardioidaceae</taxon>
        <taxon>Nocardioides</taxon>
    </lineage>
</organism>
<proteinExistence type="predicted"/>
<accession>A0ABV1NTD2</accession>
<evidence type="ECO:0000313" key="2">
    <source>
        <dbReference type="Proteomes" id="UP001482520"/>
    </source>
</evidence>
<sequence>MLQRTGELSLLLVHEEELVASSRYMGKTVTYWARPLDNSDVTRIDFADKYTDTDFGDGLHVWGTREPGKRLRHAKGVGINLALKAVLEGRSPFG</sequence>
<gene>
    <name evidence="1" type="ORF">V6R90_00620</name>
</gene>